<dbReference type="Pfam" id="PF00320">
    <property type="entry name" value="GATA"/>
    <property type="match status" value="1"/>
</dbReference>
<dbReference type="GO" id="GO:0006355">
    <property type="term" value="P:regulation of DNA-templated transcription"/>
    <property type="evidence" value="ECO:0007669"/>
    <property type="project" value="InterPro"/>
</dbReference>
<dbReference type="Gene3D" id="3.30.50.10">
    <property type="entry name" value="Erythroid Transcription Factor GATA-1, subunit A"/>
    <property type="match status" value="1"/>
</dbReference>
<keyword evidence="8" id="KW-1185">Reference proteome</keyword>
<evidence type="ECO:0000256" key="5">
    <source>
        <dbReference type="SAM" id="MobiDB-lite"/>
    </source>
</evidence>
<evidence type="ECO:0000313" key="8">
    <source>
        <dbReference type="Proteomes" id="UP000813385"/>
    </source>
</evidence>
<dbReference type="CDD" id="cd00202">
    <property type="entry name" value="ZnF_GATA"/>
    <property type="match status" value="1"/>
</dbReference>
<dbReference type="InterPro" id="IPR013088">
    <property type="entry name" value="Znf_NHR/GATA"/>
</dbReference>
<organism evidence="7 8">
    <name type="scientific">Plectosphaerella cucumerina</name>
    <dbReference type="NCBI Taxonomy" id="40658"/>
    <lineage>
        <taxon>Eukaryota</taxon>
        <taxon>Fungi</taxon>
        <taxon>Dikarya</taxon>
        <taxon>Ascomycota</taxon>
        <taxon>Pezizomycotina</taxon>
        <taxon>Sordariomycetes</taxon>
        <taxon>Hypocreomycetidae</taxon>
        <taxon>Glomerellales</taxon>
        <taxon>Plectosphaerellaceae</taxon>
        <taxon>Plectosphaerella</taxon>
    </lineage>
</organism>
<dbReference type="SMART" id="SM00401">
    <property type="entry name" value="ZnF_GATA"/>
    <property type="match status" value="1"/>
</dbReference>
<dbReference type="PROSITE" id="PS50114">
    <property type="entry name" value="GATA_ZN_FINGER_2"/>
    <property type="match status" value="1"/>
</dbReference>
<dbReference type="AlphaFoldDB" id="A0A8K0TGA0"/>
<feature type="domain" description="GATA-type" evidence="6">
    <location>
        <begin position="155"/>
        <end position="190"/>
    </location>
</feature>
<keyword evidence="1" id="KW-0479">Metal-binding</keyword>
<keyword evidence="3" id="KW-0862">Zinc</keyword>
<accession>A0A8K0TGA0</accession>
<feature type="region of interest" description="Disordered" evidence="5">
    <location>
        <begin position="1"/>
        <end position="61"/>
    </location>
</feature>
<reference evidence="7" key="1">
    <citation type="journal article" date="2021" name="Nat. Commun.">
        <title>Genetic determinants of endophytism in the Arabidopsis root mycobiome.</title>
        <authorList>
            <person name="Mesny F."/>
            <person name="Miyauchi S."/>
            <person name="Thiergart T."/>
            <person name="Pickel B."/>
            <person name="Atanasova L."/>
            <person name="Karlsson M."/>
            <person name="Huettel B."/>
            <person name="Barry K.W."/>
            <person name="Haridas S."/>
            <person name="Chen C."/>
            <person name="Bauer D."/>
            <person name="Andreopoulos W."/>
            <person name="Pangilinan J."/>
            <person name="LaButti K."/>
            <person name="Riley R."/>
            <person name="Lipzen A."/>
            <person name="Clum A."/>
            <person name="Drula E."/>
            <person name="Henrissat B."/>
            <person name="Kohler A."/>
            <person name="Grigoriev I.V."/>
            <person name="Martin F.M."/>
            <person name="Hacquard S."/>
        </authorList>
    </citation>
    <scope>NUCLEOTIDE SEQUENCE</scope>
    <source>
        <strain evidence="7">MPI-CAGE-AT-0016</strain>
    </source>
</reference>
<evidence type="ECO:0000313" key="7">
    <source>
        <dbReference type="EMBL" id="KAH7362177.1"/>
    </source>
</evidence>
<keyword evidence="2 4" id="KW-0863">Zinc-finger</keyword>
<dbReference type="InterPro" id="IPR000679">
    <property type="entry name" value="Znf_GATA"/>
</dbReference>
<gene>
    <name evidence="7" type="ORF">B0T11DRAFT_280328</name>
</gene>
<name>A0A8K0TGA0_9PEZI</name>
<dbReference type="SUPFAM" id="SSF57716">
    <property type="entry name" value="Glucocorticoid receptor-like (DNA-binding domain)"/>
    <property type="match status" value="1"/>
</dbReference>
<dbReference type="GO" id="GO:0008270">
    <property type="term" value="F:zinc ion binding"/>
    <property type="evidence" value="ECO:0007669"/>
    <property type="project" value="UniProtKB-KW"/>
</dbReference>
<dbReference type="OrthoDB" id="2162994at2759"/>
<dbReference type="PANTHER" id="PTHR45658">
    <property type="entry name" value="GATA TRANSCRIPTION FACTOR"/>
    <property type="match status" value="1"/>
</dbReference>
<evidence type="ECO:0000259" key="6">
    <source>
        <dbReference type="PROSITE" id="PS50114"/>
    </source>
</evidence>
<evidence type="ECO:0000256" key="4">
    <source>
        <dbReference type="PROSITE-ProRule" id="PRU00094"/>
    </source>
</evidence>
<dbReference type="GO" id="GO:0043565">
    <property type="term" value="F:sequence-specific DNA binding"/>
    <property type="evidence" value="ECO:0007669"/>
    <property type="project" value="InterPro"/>
</dbReference>
<protein>
    <recommendedName>
        <fullName evidence="6">GATA-type domain-containing protein</fullName>
    </recommendedName>
</protein>
<evidence type="ECO:0000256" key="1">
    <source>
        <dbReference type="ARBA" id="ARBA00022723"/>
    </source>
</evidence>
<dbReference type="EMBL" id="JAGPXD010000003">
    <property type="protein sequence ID" value="KAH7362177.1"/>
    <property type="molecule type" value="Genomic_DNA"/>
</dbReference>
<evidence type="ECO:0000256" key="3">
    <source>
        <dbReference type="ARBA" id="ARBA00022833"/>
    </source>
</evidence>
<proteinExistence type="predicted"/>
<sequence length="206" mass="22740">MDHDSLRRVVPRRAGHPALRSADVKANRSMPDMVSAPMTDDDDDDADSLLGRAHNSSVPPVSPLSAIVPACAPPRRLRRVASSPDGVRLNSAWRVVVATDTFADDSTILPEPMPDIDPSMLLMRGLDSSVSDAQSLQRWKTRNAMPSGGKRKRTRETVVSCRRCGVEDTPKWRPGPDGRRTLCNVCGLLFARRERRKYINGEDGWG</sequence>
<comment type="caution">
    <text evidence="7">The sequence shown here is derived from an EMBL/GenBank/DDBJ whole genome shotgun (WGS) entry which is preliminary data.</text>
</comment>
<evidence type="ECO:0000256" key="2">
    <source>
        <dbReference type="ARBA" id="ARBA00022771"/>
    </source>
</evidence>
<dbReference type="Proteomes" id="UP000813385">
    <property type="component" value="Unassembled WGS sequence"/>
</dbReference>
<dbReference type="InterPro" id="IPR051140">
    <property type="entry name" value="GATA_TF"/>
</dbReference>